<dbReference type="Pfam" id="PF01149">
    <property type="entry name" value="Fapy_DNA_glyco"/>
    <property type="match status" value="1"/>
</dbReference>
<dbReference type="InterPro" id="IPR015887">
    <property type="entry name" value="DNA_glyclase_Znf_dom_DNA_BS"/>
</dbReference>
<dbReference type="InterPro" id="IPR035937">
    <property type="entry name" value="FPG_N"/>
</dbReference>
<evidence type="ECO:0000313" key="15">
    <source>
        <dbReference type="EMBL" id="OCL36602.1"/>
    </source>
</evidence>
<dbReference type="GO" id="GO:0006284">
    <property type="term" value="P:base-excision repair"/>
    <property type="evidence" value="ECO:0007669"/>
    <property type="project" value="InterPro"/>
</dbReference>
<dbReference type="InterPro" id="IPR010663">
    <property type="entry name" value="Znf_FPG/IleRS"/>
</dbReference>
<dbReference type="InterPro" id="IPR012319">
    <property type="entry name" value="FPG_cat"/>
</dbReference>
<keyword evidence="16" id="KW-1185">Reference proteome</keyword>
<dbReference type="PROSITE" id="PS51066">
    <property type="entry name" value="ZF_FPG_2"/>
    <property type="match status" value="1"/>
</dbReference>
<evidence type="ECO:0000256" key="14">
    <source>
        <dbReference type="ARBA" id="ARBA00044632"/>
    </source>
</evidence>
<keyword evidence="7" id="KW-0378">Hydrolase</keyword>
<evidence type="ECO:0000256" key="1">
    <source>
        <dbReference type="ARBA" id="ARBA00001947"/>
    </source>
</evidence>
<dbReference type="InterPro" id="IPR000214">
    <property type="entry name" value="Znf_DNA_glyclase/AP_lyase"/>
</dbReference>
<evidence type="ECO:0000256" key="8">
    <source>
        <dbReference type="ARBA" id="ARBA00022833"/>
    </source>
</evidence>
<protein>
    <recommendedName>
        <fullName evidence="3">DNA-(apurinic or apyrimidinic site) lyase</fullName>
        <ecNumber evidence="3">4.2.99.18</ecNumber>
    </recommendedName>
</protein>
<dbReference type="GO" id="GO:0140078">
    <property type="term" value="F:class I DNA-(apurinic or apyrimidinic site) endonuclease activity"/>
    <property type="evidence" value="ECO:0007669"/>
    <property type="project" value="UniProtKB-EC"/>
</dbReference>
<dbReference type="AlphaFoldDB" id="A0A1C0AQL9"/>
<dbReference type="CDD" id="cd08970">
    <property type="entry name" value="AcNei1_N"/>
    <property type="match status" value="1"/>
</dbReference>
<name>A0A1C0AQL9_9ACTN</name>
<dbReference type="Pfam" id="PF06827">
    <property type="entry name" value="zf-FPG_IleRS"/>
    <property type="match status" value="1"/>
</dbReference>
<reference evidence="16" key="1">
    <citation type="submission" date="2016-07" db="EMBL/GenBank/DDBJ databases">
        <authorList>
            <person name="Florea S."/>
            <person name="Webb J.S."/>
            <person name="Jaromczyk J."/>
            <person name="Schardl C.L."/>
        </authorList>
    </citation>
    <scope>NUCLEOTIDE SEQUENCE [LARGE SCALE GENOMIC DNA]</scope>
    <source>
        <strain evidence="16">IPBSL-7</strain>
    </source>
</reference>
<keyword evidence="10" id="KW-0234">DNA repair</keyword>
<evidence type="ECO:0000256" key="10">
    <source>
        <dbReference type="ARBA" id="ARBA00023204"/>
    </source>
</evidence>
<dbReference type="EMBL" id="MBQD01000011">
    <property type="protein sequence ID" value="OCL36602.1"/>
    <property type="molecule type" value="Genomic_DNA"/>
</dbReference>
<dbReference type="Gene3D" id="3.20.190.10">
    <property type="entry name" value="MutM-like, N-terminal"/>
    <property type="match status" value="1"/>
</dbReference>
<dbReference type="FunFam" id="1.10.8.50:FF:000003">
    <property type="entry name" value="Formamidopyrimidine-DNA glycosylase"/>
    <property type="match status" value="1"/>
</dbReference>
<dbReference type="Proteomes" id="UP000093501">
    <property type="component" value="Unassembled WGS sequence"/>
</dbReference>
<dbReference type="SMART" id="SM01232">
    <property type="entry name" value="H2TH"/>
    <property type="match status" value="1"/>
</dbReference>
<evidence type="ECO:0000256" key="7">
    <source>
        <dbReference type="ARBA" id="ARBA00022801"/>
    </source>
</evidence>
<dbReference type="InterPro" id="IPR010979">
    <property type="entry name" value="Ribosomal_uS13-like_H2TH"/>
</dbReference>
<dbReference type="Pfam" id="PF06831">
    <property type="entry name" value="H2TH"/>
    <property type="match status" value="1"/>
</dbReference>
<comment type="similarity">
    <text evidence="2">Belongs to the FPG family.</text>
</comment>
<proteinExistence type="inferred from homology"/>
<comment type="caution">
    <text evidence="15">The sequence shown here is derived from an EMBL/GenBank/DDBJ whole genome shotgun (WGS) entry which is preliminary data.</text>
</comment>
<keyword evidence="8" id="KW-0862">Zinc</keyword>
<dbReference type="PANTHER" id="PTHR42697:SF3">
    <property type="entry name" value="ENDONUCLEASE 8 1"/>
    <property type="match status" value="1"/>
</dbReference>
<evidence type="ECO:0000256" key="6">
    <source>
        <dbReference type="ARBA" id="ARBA00022771"/>
    </source>
</evidence>
<dbReference type="GO" id="GO:0000703">
    <property type="term" value="F:oxidized pyrimidine nucleobase lesion DNA N-glycosylase activity"/>
    <property type="evidence" value="ECO:0007669"/>
    <property type="project" value="TreeGrafter"/>
</dbReference>
<evidence type="ECO:0000256" key="9">
    <source>
        <dbReference type="ARBA" id="ARBA00023125"/>
    </source>
</evidence>
<dbReference type="RefSeq" id="WP_068751003.1">
    <property type="nucleotide sequence ID" value="NZ_LR214441.1"/>
</dbReference>
<keyword evidence="6" id="KW-0863">Zinc-finger</keyword>
<accession>A0A1C0AQL9</accession>
<dbReference type="PROSITE" id="PS01242">
    <property type="entry name" value="ZF_FPG_1"/>
    <property type="match status" value="1"/>
</dbReference>
<organism evidence="15 16">
    <name type="scientific">Tessaracoccus lapidicaptus</name>
    <dbReference type="NCBI Taxonomy" id="1427523"/>
    <lineage>
        <taxon>Bacteria</taxon>
        <taxon>Bacillati</taxon>
        <taxon>Actinomycetota</taxon>
        <taxon>Actinomycetes</taxon>
        <taxon>Propionibacteriales</taxon>
        <taxon>Propionibacteriaceae</taxon>
        <taxon>Tessaracoccus</taxon>
    </lineage>
</organism>
<dbReference type="SUPFAM" id="SSF81624">
    <property type="entry name" value="N-terminal domain of MutM-like DNA repair proteins"/>
    <property type="match status" value="1"/>
</dbReference>
<dbReference type="GO" id="GO:0003690">
    <property type="term" value="F:double-stranded DNA binding"/>
    <property type="evidence" value="ECO:0007669"/>
    <property type="project" value="UniProtKB-ARBA"/>
</dbReference>
<dbReference type="PANTHER" id="PTHR42697">
    <property type="entry name" value="ENDONUCLEASE 8"/>
    <property type="match status" value="1"/>
</dbReference>
<comment type="cofactor">
    <cofactor evidence="1">
        <name>Zn(2+)</name>
        <dbReference type="ChEBI" id="CHEBI:29105"/>
    </cofactor>
</comment>
<dbReference type="InterPro" id="IPR015886">
    <property type="entry name" value="H2TH_FPG"/>
</dbReference>
<gene>
    <name evidence="15" type="ORF">BCR15_01710</name>
</gene>
<evidence type="ECO:0000256" key="13">
    <source>
        <dbReference type="ARBA" id="ARBA00023295"/>
    </source>
</evidence>
<dbReference type="GO" id="GO:0008270">
    <property type="term" value="F:zinc ion binding"/>
    <property type="evidence" value="ECO:0007669"/>
    <property type="project" value="UniProtKB-KW"/>
</dbReference>
<dbReference type="GO" id="GO:0006979">
    <property type="term" value="P:response to oxidative stress"/>
    <property type="evidence" value="ECO:0007669"/>
    <property type="project" value="UniProtKB-ARBA"/>
</dbReference>
<evidence type="ECO:0000313" key="16">
    <source>
        <dbReference type="Proteomes" id="UP000093501"/>
    </source>
</evidence>
<evidence type="ECO:0000256" key="12">
    <source>
        <dbReference type="ARBA" id="ARBA00023268"/>
    </source>
</evidence>
<keyword evidence="4" id="KW-0479">Metal-binding</keyword>
<dbReference type="Gene3D" id="1.10.8.50">
    <property type="match status" value="1"/>
</dbReference>
<dbReference type="EC" id="4.2.99.18" evidence="3"/>
<evidence type="ECO:0000256" key="3">
    <source>
        <dbReference type="ARBA" id="ARBA00012720"/>
    </source>
</evidence>
<dbReference type="SUPFAM" id="SSF57716">
    <property type="entry name" value="Glucocorticoid receptor-like (DNA-binding domain)"/>
    <property type="match status" value="1"/>
</dbReference>
<dbReference type="GO" id="GO:0008534">
    <property type="term" value="F:oxidized purine nucleobase lesion DNA N-glycosylase activity"/>
    <property type="evidence" value="ECO:0007669"/>
    <property type="project" value="UniProtKB-ARBA"/>
</dbReference>
<keyword evidence="5" id="KW-0227">DNA damage</keyword>
<dbReference type="PROSITE" id="PS51068">
    <property type="entry name" value="FPG_CAT"/>
    <property type="match status" value="1"/>
</dbReference>
<comment type="catalytic activity">
    <reaction evidence="14">
        <text>2'-deoxyribonucleotide-(2'-deoxyribose 5'-phosphate)-2'-deoxyribonucleotide-DNA = a 3'-end 2'-deoxyribonucleotide-(2,3-dehydro-2,3-deoxyribose 5'-phosphate)-DNA + a 5'-end 5'-phospho-2'-deoxyribonucleoside-DNA + H(+)</text>
        <dbReference type="Rhea" id="RHEA:66592"/>
        <dbReference type="Rhea" id="RHEA-COMP:13180"/>
        <dbReference type="Rhea" id="RHEA-COMP:16897"/>
        <dbReference type="Rhea" id="RHEA-COMP:17067"/>
        <dbReference type="ChEBI" id="CHEBI:15378"/>
        <dbReference type="ChEBI" id="CHEBI:136412"/>
        <dbReference type="ChEBI" id="CHEBI:157695"/>
        <dbReference type="ChEBI" id="CHEBI:167181"/>
        <dbReference type="EC" id="4.2.99.18"/>
    </reaction>
</comment>
<evidence type="ECO:0000256" key="4">
    <source>
        <dbReference type="ARBA" id="ARBA00022723"/>
    </source>
</evidence>
<evidence type="ECO:0000256" key="11">
    <source>
        <dbReference type="ARBA" id="ARBA00023239"/>
    </source>
</evidence>
<keyword evidence="9" id="KW-0238">DNA-binding</keyword>
<dbReference type="GO" id="GO:0003684">
    <property type="term" value="F:damaged DNA binding"/>
    <property type="evidence" value="ECO:0007669"/>
    <property type="project" value="InterPro"/>
</dbReference>
<keyword evidence="11" id="KW-0456">Lyase</keyword>
<sequence length="272" mass="29866">MPEGHIIHRLADALTGTFGGRPVSVTSPQGRFDAAPLDGAVLERGEAVGKHLFVDFATGDVVHIHLGLIGKLQLEPLAPPRGQVRLRIHDGITSADLRGPQWCRTITPDERDAVVAASGPDPLRPDADPAKGFARLRRSSKSLAALLMDQRVAAGVGNIFRAEVLYRHRLNPDVPGNRVDQRTWDLIWTDLVGLMAYAVEHGRIDTVRVEHGPEAQGRDARVDRHGGEVYVYRRAGQPCLVCGTAVRTRVVEGRNLYWCPRCQRRSRAAAQV</sequence>
<evidence type="ECO:0000256" key="5">
    <source>
        <dbReference type="ARBA" id="ARBA00022763"/>
    </source>
</evidence>
<dbReference type="SUPFAM" id="SSF46946">
    <property type="entry name" value="S13-like H2TH domain"/>
    <property type="match status" value="1"/>
</dbReference>
<keyword evidence="13" id="KW-0326">Glycosidase</keyword>
<dbReference type="SMART" id="SM00898">
    <property type="entry name" value="Fapy_DNA_glyco"/>
    <property type="match status" value="1"/>
</dbReference>
<keyword evidence="12" id="KW-0511">Multifunctional enzyme</keyword>
<evidence type="ECO:0000256" key="2">
    <source>
        <dbReference type="ARBA" id="ARBA00009409"/>
    </source>
</evidence>